<name>A0A7C5M9T6_UNCW3</name>
<comment type="caution">
    <text evidence="1">The sequence shown here is derived from an EMBL/GenBank/DDBJ whole genome shotgun (WGS) entry which is preliminary data.</text>
</comment>
<accession>A0A7C5M9T6</accession>
<feature type="non-terminal residue" evidence="1">
    <location>
        <position position="60"/>
    </location>
</feature>
<gene>
    <name evidence="1" type="ORF">ENL41_00965</name>
</gene>
<dbReference type="AlphaFoldDB" id="A0A7C5M9T6"/>
<reference evidence="1" key="1">
    <citation type="journal article" date="2020" name="mSystems">
        <title>Genome- and Community-Level Interaction Insights into Carbon Utilization and Element Cycling Functions of Hydrothermarchaeota in Hydrothermal Sediment.</title>
        <authorList>
            <person name="Zhou Z."/>
            <person name="Liu Y."/>
            <person name="Xu W."/>
            <person name="Pan J."/>
            <person name="Luo Z.H."/>
            <person name="Li M."/>
        </authorList>
    </citation>
    <scope>NUCLEOTIDE SEQUENCE [LARGE SCALE GENOMIC DNA]</scope>
    <source>
        <strain evidence="1">HyVt-94</strain>
    </source>
</reference>
<dbReference type="EMBL" id="DRTV01000076">
    <property type="protein sequence ID" value="HHF57978.1"/>
    <property type="molecule type" value="Genomic_DNA"/>
</dbReference>
<protein>
    <submittedName>
        <fullName evidence="1">Uncharacterized protein</fullName>
    </submittedName>
</protein>
<organism evidence="1">
    <name type="scientific">candidate division WOR-3 bacterium</name>
    <dbReference type="NCBI Taxonomy" id="2052148"/>
    <lineage>
        <taxon>Bacteria</taxon>
        <taxon>Bacteria division WOR-3</taxon>
    </lineage>
</organism>
<dbReference type="Proteomes" id="UP000886014">
    <property type="component" value="Unassembled WGS sequence"/>
</dbReference>
<evidence type="ECO:0000313" key="1">
    <source>
        <dbReference type="EMBL" id="HHF57978.1"/>
    </source>
</evidence>
<sequence length="60" mass="6892">MPSRYWKKGESSCEKNEYFRNAFISLKTCLNLNTGLALLRRAGTIQAIVDIRIMREALSI</sequence>
<proteinExistence type="predicted"/>